<dbReference type="Gene3D" id="1.10.101.10">
    <property type="entry name" value="PGBD-like superfamily/PGBD"/>
    <property type="match status" value="1"/>
</dbReference>
<reference evidence="4 5" key="1">
    <citation type="submission" date="2019-04" db="EMBL/GenBank/DDBJ databases">
        <title>Phreatobacter aquaticus sp. nov.</title>
        <authorList>
            <person name="Choi A."/>
        </authorList>
    </citation>
    <scope>NUCLEOTIDE SEQUENCE [LARGE SCALE GENOMIC DNA]</scope>
    <source>
        <strain evidence="4 5">KCTC 52518</strain>
    </source>
</reference>
<dbReference type="PANTHER" id="PTHR30163:SF8">
    <property type="entry name" value="LYTIC MUREIN TRANSGLYCOSYLASE"/>
    <property type="match status" value="1"/>
</dbReference>
<dbReference type="SUPFAM" id="SSF53955">
    <property type="entry name" value="Lysozyme-like"/>
    <property type="match status" value="1"/>
</dbReference>
<dbReference type="EMBL" id="CP039690">
    <property type="protein sequence ID" value="QCI63841.1"/>
    <property type="molecule type" value="Genomic_DNA"/>
</dbReference>
<dbReference type="NCBIfam" id="TIGR02283">
    <property type="entry name" value="MltB_2"/>
    <property type="match status" value="1"/>
</dbReference>
<dbReference type="InterPro" id="IPR036365">
    <property type="entry name" value="PGBD-like_sf"/>
</dbReference>
<dbReference type="GO" id="GO:0008933">
    <property type="term" value="F:peptidoglycan lytic transglycosylase activity"/>
    <property type="evidence" value="ECO:0007669"/>
    <property type="project" value="TreeGrafter"/>
</dbReference>
<dbReference type="CDD" id="cd13399">
    <property type="entry name" value="Slt35-like"/>
    <property type="match status" value="1"/>
</dbReference>
<evidence type="ECO:0000259" key="2">
    <source>
        <dbReference type="Pfam" id="PF01471"/>
    </source>
</evidence>
<keyword evidence="5" id="KW-1185">Reference proteome</keyword>
<protein>
    <submittedName>
        <fullName evidence="4">Lytic murein transglycosylase</fullName>
    </submittedName>
</protein>
<accession>A0A4D7AVN3</accession>
<feature type="domain" description="Peptidoglycan binding-like" evidence="2">
    <location>
        <begin position="337"/>
        <end position="392"/>
    </location>
</feature>
<dbReference type="RefSeq" id="WP_136959298.1">
    <property type="nucleotide sequence ID" value="NZ_CP039690.1"/>
</dbReference>
<dbReference type="OrthoDB" id="9808544at2"/>
<proteinExistence type="predicted"/>
<evidence type="ECO:0000313" key="4">
    <source>
        <dbReference type="EMBL" id="QCI63841.1"/>
    </source>
</evidence>
<feature type="domain" description="Transglycosylase SLT" evidence="3">
    <location>
        <begin position="30"/>
        <end position="316"/>
    </location>
</feature>
<dbReference type="Pfam" id="PF01471">
    <property type="entry name" value="PG_binding_1"/>
    <property type="match status" value="1"/>
</dbReference>
<keyword evidence="1" id="KW-0732">Signal</keyword>
<dbReference type="SUPFAM" id="SSF47090">
    <property type="entry name" value="PGBD-like"/>
    <property type="match status" value="1"/>
</dbReference>
<dbReference type="Gene3D" id="1.10.8.350">
    <property type="entry name" value="Bacterial muramidase"/>
    <property type="match status" value="1"/>
</dbReference>
<feature type="signal peptide" evidence="1">
    <location>
        <begin position="1"/>
        <end position="27"/>
    </location>
</feature>
<dbReference type="Gene3D" id="1.10.530.10">
    <property type="match status" value="1"/>
</dbReference>
<dbReference type="InterPro" id="IPR043426">
    <property type="entry name" value="MltB-like"/>
</dbReference>
<name>A0A4D7AVN3_9HYPH</name>
<dbReference type="GO" id="GO:0009253">
    <property type="term" value="P:peptidoglycan catabolic process"/>
    <property type="evidence" value="ECO:0007669"/>
    <property type="project" value="TreeGrafter"/>
</dbReference>
<gene>
    <name evidence="4" type="ORF">E8M01_06035</name>
</gene>
<dbReference type="Pfam" id="PF13406">
    <property type="entry name" value="SLT_2"/>
    <property type="match status" value="1"/>
</dbReference>
<feature type="chain" id="PRO_5020199445" evidence="1">
    <location>
        <begin position="28"/>
        <end position="396"/>
    </location>
</feature>
<dbReference type="FunFam" id="1.10.8.350:FF:000001">
    <property type="entry name" value="Lytic murein transglycosylase B"/>
    <property type="match status" value="1"/>
</dbReference>
<dbReference type="InterPro" id="IPR036366">
    <property type="entry name" value="PGBDSf"/>
</dbReference>
<evidence type="ECO:0000259" key="3">
    <source>
        <dbReference type="Pfam" id="PF13406"/>
    </source>
</evidence>
<evidence type="ECO:0000313" key="5">
    <source>
        <dbReference type="Proteomes" id="UP000298781"/>
    </source>
</evidence>
<dbReference type="InterPro" id="IPR023346">
    <property type="entry name" value="Lysozyme-like_dom_sf"/>
</dbReference>
<dbReference type="InterPro" id="IPR011970">
    <property type="entry name" value="MltB_2"/>
</dbReference>
<dbReference type="InterPro" id="IPR002477">
    <property type="entry name" value="Peptidoglycan-bd-like"/>
</dbReference>
<dbReference type="Proteomes" id="UP000298781">
    <property type="component" value="Chromosome"/>
</dbReference>
<dbReference type="InterPro" id="IPR031304">
    <property type="entry name" value="SLT_2"/>
</dbReference>
<dbReference type="PANTHER" id="PTHR30163">
    <property type="entry name" value="MEMBRANE-BOUND LYTIC MUREIN TRANSGLYCOSYLASE B"/>
    <property type="match status" value="1"/>
</dbReference>
<evidence type="ECO:0000256" key="1">
    <source>
        <dbReference type="SAM" id="SignalP"/>
    </source>
</evidence>
<dbReference type="KEGG" id="pstg:E8M01_06035"/>
<dbReference type="AlphaFoldDB" id="A0A4D7AVN3"/>
<organism evidence="4 5">
    <name type="scientific">Phreatobacter stygius</name>
    <dbReference type="NCBI Taxonomy" id="1940610"/>
    <lineage>
        <taxon>Bacteria</taxon>
        <taxon>Pseudomonadati</taxon>
        <taxon>Pseudomonadota</taxon>
        <taxon>Alphaproteobacteria</taxon>
        <taxon>Hyphomicrobiales</taxon>
        <taxon>Phreatobacteraceae</taxon>
        <taxon>Phreatobacter</taxon>
    </lineage>
</organism>
<sequence>MSALTRRTALLGTASLAIPSLIGQADAATFQGFVDSLWSQASSAGVSRGTFDRAFSGVQPNPRVIELSQRQPEFRKTLGDYVDLRTSNKRITNGRAAFGEHRATFAAVENRFGVPGEIVCSIFGNETSYGTFKGDHYVIQAMATLAHAGRRTDFFRSELIAALRILQAGDIAPQAMMGSWAGAMGYVQFMPTSFLRFAVDFTGDGRRDIWNSIPDAMGSAANYLARNGWTAGVPWGFEVHAPGLAGNRGSRQAISAWGAQGVSRIGGGSMAGGAAASLWKPAGEGGPHLLVTGNFNVIKRYNNADSYALAVGHLGDRIKGAGRFSKPWPPGEGGLVHAEREEIQRRLNALGFDLGDPDGIIGDKSKVAIRSMQGRFGMPATGDADRAFLERLRRGG</sequence>